<dbReference type="CDD" id="cd17535">
    <property type="entry name" value="REC_NarL-like"/>
    <property type="match status" value="1"/>
</dbReference>
<protein>
    <submittedName>
        <fullName evidence="6">Response regulator transcription factor</fullName>
    </submittedName>
</protein>
<keyword evidence="7" id="KW-1185">Reference proteome</keyword>
<evidence type="ECO:0000256" key="3">
    <source>
        <dbReference type="PROSITE-ProRule" id="PRU00169"/>
    </source>
</evidence>
<dbReference type="Proteomes" id="UP001626549">
    <property type="component" value="Chromosome"/>
</dbReference>
<dbReference type="InterPro" id="IPR000792">
    <property type="entry name" value="Tscrpt_reg_LuxR_C"/>
</dbReference>
<evidence type="ECO:0000259" key="4">
    <source>
        <dbReference type="PROSITE" id="PS50043"/>
    </source>
</evidence>
<accession>A0ABZ0IG43</accession>
<reference evidence="6 7" key="1">
    <citation type="submission" date="2023-10" db="EMBL/GenBank/DDBJ databases">
        <title>Two novel species belonging to the OM43/NOR5 clade.</title>
        <authorList>
            <person name="Park M."/>
        </authorList>
    </citation>
    <scope>NUCLEOTIDE SEQUENCE [LARGE SCALE GENOMIC DNA]</scope>
    <source>
        <strain evidence="6 7">IMCC45268</strain>
    </source>
</reference>
<dbReference type="PRINTS" id="PR00038">
    <property type="entry name" value="HTHLUXR"/>
</dbReference>
<dbReference type="InterPro" id="IPR058245">
    <property type="entry name" value="NreC/VraR/RcsB-like_REC"/>
</dbReference>
<dbReference type="InterPro" id="IPR039420">
    <property type="entry name" value="WalR-like"/>
</dbReference>
<evidence type="ECO:0000313" key="6">
    <source>
        <dbReference type="EMBL" id="WOJ97658.1"/>
    </source>
</evidence>
<organism evidence="6 7">
    <name type="scientific">Congregibacter brevis</name>
    <dbReference type="NCBI Taxonomy" id="3081201"/>
    <lineage>
        <taxon>Bacteria</taxon>
        <taxon>Pseudomonadati</taxon>
        <taxon>Pseudomonadota</taxon>
        <taxon>Gammaproteobacteria</taxon>
        <taxon>Cellvibrionales</taxon>
        <taxon>Halieaceae</taxon>
        <taxon>Congregibacter</taxon>
    </lineage>
</organism>
<feature type="domain" description="HTH luxR-type" evidence="4">
    <location>
        <begin position="145"/>
        <end position="210"/>
    </location>
</feature>
<dbReference type="PROSITE" id="PS00622">
    <property type="entry name" value="HTH_LUXR_1"/>
    <property type="match status" value="1"/>
</dbReference>
<dbReference type="InterPro" id="IPR016032">
    <property type="entry name" value="Sig_transdc_resp-reg_C-effctor"/>
</dbReference>
<proteinExistence type="predicted"/>
<sequence>MDAAKTIEVVIADDHEIIRDAITELLSQPGNRGEYQYNVVAYASNGLEALAQTKAHKPQILFLDVSMPFANGSEIVHDLKRWSPETRIIVFTGVVASGVLASLVEQGVDGLFSKGSSVNSMRDQIPLIVEGGRVVETSLMSVLKAHSQKERLTNREQQVLAKIVAGKSNKEIAAELFLSPKTVDKHRTSMMQKLDVHSVAQLMAKAIRDGLVIAE</sequence>
<keyword evidence="2" id="KW-0238">DNA-binding</keyword>
<dbReference type="Gene3D" id="1.10.10.10">
    <property type="entry name" value="Winged helix-like DNA-binding domain superfamily/Winged helix DNA-binding domain"/>
    <property type="match status" value="1"/>
</dbReference>
<dbReference type="SMART" id="SM00421">
    <property type="entry name" value="HTH_LUXR"/>
    <property type="match status" value="1"/>
</dbReference>
<keyword evidence="1 3" id="KW-0597">Phosphoprotein</keyword>
<dbReference type="SUPFAM" id="SSF46894">
    <property type="entry name" value="C-terminal effector domain of the bipartite response regulators"/>
    <property type="match status" value="1"/>
</dbReference>
<dbReference type="Pfam" id="PF00196">
    <property type="entry name" value="GerE"/>
    <property type="match status" value="1"/>
</dbReference>
<dbReference type="InterPro" id="IPR011006">
    <property type="entry name" value="CheY-like_superfamily"/>
</dbReference>
<evidence type="ECO:0000313" key="7">
    <source>
        <dbReference type="Proteomes" id="UP001626549"/>
    </source>
</evidence>
<dbReference type="SUPFAM" id="SSF52172">
    <property type="entry name" value="CheY-like"/>
    <property type="match status" value="1"/>
</dbReference>
<dbReference type="SMART" id="SM00448">
    <property type="entry name" value="REC"/>
    <property type="match status" value="1"/>
</dbReference>
<name>A0ABZ0IG43_9GAMM</name>
<dbReference type="PANTHER" id="PTHR43214">
    <property type="entry name" value="TWO-COMPONENT RESPONSE REGULATOR"/>
    <property type="match status" value="1"/>
</dbReference>
<evidence type="ECO:0000256" key="2">
    <source>
        <dbReference type="ARBA" id="ARBA00023125"/>
    </source>
</evidence>
<dbReference type="InterPro" id="IPR036388">
    <property type="entry name" value="WH-like_DNA-bd_sf"/>
</dbReference>
<dbReference type="InterPro" id="IPR001789">
    <property type="entry name" value="Sig_transdc_resp-reg_receiver"/>
</dbReference>
<dbReference type="Pfam" id="PF00072">
    <property type="entry name" value="Response_reg"/>
    <property type="match status" value="1"/>
</dbReference>
<dbReference type="PROSITE" id="PS50043">
    <property type="entry name" value="HTH_LUXR_2"/>
    <property type="match status" value="1"/>
</dbReference>
<evidence type="ECO:0000259" key="5">
    <source>
        <dbReference type="PROSITE" id="PS50110"/>
    </source>
</evidence>
<dbReference type="Gene3D" id="3.40.50.2300">
    <property type="match status" value="1"/>
</dbReference>
<dbReference type="CDD" id="cd06170">
    <property type="entry name" value="LuxR_C_like"/>
    <property type="match status" value="1"/>
</dbReference>
<dbReference type="EMBL" id="CP136865">
    <property type="protein sequence ID" value="WOJ97658.1"/>
    <property type="molecule type" value="Genomic_DNA"/>
</dbReference>
<dbReference type="PROSITE" id="PS50110">
    <property type="entry name" value="RESPONSE_REGULATORY"/>
    <property type="match status" value="1"/>
</dbReference>
<dbReference type="RefSeq" id="WP_407328598.1">
    <property type="nucleotide sequence ID" value="NZ_CP136865.1"/>
</dbReference>
<gene>
    <name evidence="6" type="ORF">R0137_03570</name>
</gene>
<feature type="domain" description="Response regulatory" evidence="5">
    <location>
        <begin position="8"/>
        <end position="129"/>
    </location>
</feature>
<feature type="modified residue" description="4-aspartylphosphate" evidence="3">
    <location>
        <position position="64"/>
    </location>
</feature>
<evidence type="ECO:0000256" key="1">
    <source>
        <dbReference type="ARBA" id="ARBA00022553"/>
    </source>
</evidence>